<dbReference type="PANTHER" id="PTHR38686:SF1">
    <property type="entry name" value="APOLIPOPROTEIN N-ACYLTRANSFERASE"/>
    <property type="match status" value="1"/>
</dbReference>
<name>A0A518GTV7_9PLAN</name>
<comment type="pathway">
    <text evidence="9">Protein modification; lipoprotein biosynthesis (N-acyl transfer).</text>
</comment>
<dbReference type="HAMAP" id="MF_01148">
    <property type="entry name" value="Lnt"/>
    <property type="match status" value="1"/>
</dbReference>
<feature type="domain" description="CN hydrolase" evidence="11">
    <location>
        <begin position="288"/>
        <end position="589"/>
    </location>
</feature>
<dbReference type="GO" id="GO:0042158">
    <property type="term" value="P:lipoprotein biosynthetic process"/>
    <property type="evidence" value="ECO:0007669"/>
    <property type="project" value="UniProtKB-UniRule"/>
</dbReference>
<dbReference type="GO" id="GO:0016410">
    <property type="term" value="F:N-acyltransferase activity"/>
    <property type="evidence" value="ECO:0007669"/>
    <property type="project" value="UniProtKB-UniRule"/>
</dbReference>
<comment type="function">
    <text evidence="9">Catalyzes the phospholipid dependent N-acylation of the N-terminal cysteine of apolipoprotein, the last step in lipoprotein maturation.</text>
</comment>
<evidence type="ECO:0000256" key="8">
    <source>
        <dbReference type="ARBA" id="ARBA00023315"/>
    </source>
</evidence>
<dbReference type="InterPro" id="IPR003010">
    <property type="entry name" value="C-N_Hydrolase"/>
</dbReference>
<keyword evidence="3 9" id="KW-1003">Cell membrane</keyword>
<dbReference type="Gene3D" id="3.60.110.10">
    <property type="entry name" value="Carbon-nitrogen hydrolase"/>
    <property type="match status" value="1"/>
</dbReference>
<dbReference type="UniPathway" id="UPA00666"/>
<keyword evidence="12" id="KW-0449">Lipoprotein</keyword>
<protein>
    <recommendedName>
        <fullName evidence="9">Apolipoprotein N-acyltransferase</fullName>
        <shortName evidence="9">ALP N-acyltransferase</shortName>
        <ecNumber evidence="9">2.3.1.269</ecNumber>
    </recommendedName>
</protein>
<dbReference type="AlphaFoldDB" id="A0A518GTV7"/>
<feature type="region of interest" description="Disordered" evidence="10">
    <location>
        <begin position="1"/>
        <end position="34"/>
    </location>
</feature>
<dbReference type="KEGG" id="peh:Spb1_39580"/>
<dbReference type="SUPFAM" id="SSF56317">
    <property type="entry name" value="Carbon-nitrogen hydrolase"/>
    <property type="match status" value="1"/>
</dbReference>
<comment type="subcellular location">
    <subcellularLocation>
        <location evidence="1 9">Cell membrane</location>
        <topology evidence="1 9">Multi-pass membrane protein</topology>
    </subcellularLocation>
</comment>
<dbReference type="EMBL" id="CP036299">
    <property type="protein sequence ID" value="QDV32010.1"/>
    <property type="molecule type" value="Genomic_DNA"/>
</dbReference>
<keyword evidence="8 9" id="KW-0012">Acyltransferase</keyword>
<dbReference type="InterPro" id="IPR045378">
    <property type="entry name" value="LNT_N"/>
</dbReference>
<dbReference type="Pfam" id="PF20154">
    <property type="entry name" value="LNT_N"/>
    <property type="match status" value="1"/>
</dbReference>
<comment type="similarity">
    <text evidence="2 9">Belongs to the CN hydrolase family. Apolipoprotein N-acyltransferase subfamily.</text>
</comment>
<keyword evidence="4 9" id="KW-0808">Transferase</keyword>
<evidence type="ECO:0000313" key="12">
    <source>
        <dbReference type="EMBL" id="QDV32010.1"/>
    </source>
</evidence>
<evidence type="ECO:0000256" key="3">
    <source>
        <dbReference type="ARBA" id="ARBA00022475"/>
    </source>
</evidence>
<dbReference type="Pfam" id="PF00795">
    <property type="entry name" value="CN_hydrolase"/>
    <property type="match status" value="1"/>
</dbReference>
<dbReference type="PANTHER" id="PTHR38686">
    <property type="entry name" value="APOLIPOPROTEIN N-ACYLTRANSFERASE"/>
    <property type="match status" value="1"/>
</dbReference>
<evidence type="ECO:0000259" key="11">
    <source>
        <dbReference type="PROSITE" id="PS50263"/>
    </source>
</evidence>
<comment type="caution">
    <text evidence="9">Lacks conserved residue(s) required for the propagation of feature annotation.</text>
</comment>
<dbReference type="Proteomes" id="UP000315349">
    <property type="component" value="Chromosome"/>
</dbReference>
<evidence type="ECO:0000256" key="9">
    <source>
        <dbReference type="HAMAP-Rule" id="MF_01148"/>
    </source>
</evidence>
<keyword evidence="7 9" id="KW-0472">Membrane</keyword>
<keyword evidence="5 9" id="KW-0812">Transmembrane</keyword>
<dbReference type="OrthoDB" id="9804277at2"/>
<proteinExistence type="inferred from homology"/>
<reference evidence="12 13" key="1">
    <citation type="submission" date="2019-02" db="EMBL/GenBank/DDBJ databases">
        <title>Deep-cultivation of Planctomycetes and their phenomic and genomic characterization uncovers novel biology.</title>
        <authorList>
            <person name="Wiegand S."/>
            <person name="Jogler M."/>
            <person name="Boedeker C."/>
            <person name="Pinto D."/>
            <person name="Vollmers J."/>
            <person name="Rivas-Marin E."/>
            <person name="Kohn T."/>
            <person name="Peeters S.H."/>
            <person name="Heuer A."/>
            <person name="Rast P."/>
            <person name="Oberbeckmann S."/>
            <person name="Bunk B."/>
            <person name="Jeske O."/>
            <person name="Meyerdierks A."/>
            <person name="Storesund J.E."/>
            <person name="Kallscheuer N."/>
            <person name="Luecker S."/>
            <person name="Lage O.M."/>
            <person name="Pohl T."/>
            <person name="Merkel B.J."/>
            <person name="Hornburger P."/>
            <person name="Mueller R.-W."/>
            <person name="Bruemmer F."/>
            <person name="Labrenz M."/>
            <person name="Spormann A.M."/>
            <person name="Op den Camp H."/>
            <person name="Overmann J."/>
            <person name="Amann R."/>
            <person name="Jetten M.S.M."/>
            <person name="Mascher T."/>
            <person name="Medema M.H."/>
            <person name="Devos D.P."/>
            <person name="Kaster A.-K."/>
            <person name="Ovreas L."/>
            <person name="Rohde M."/>
            <person name="Galperin M.Y."/>
            <person name="Jogler C."/>
        </authorList>
    </citation>
    <scope>NUCLEOTIDE SEQUENCE [LARGE SCALE GENOMIC DNA]</scope>
    <source>
        <strain evidence="12 13">Spb1</strain>
    </source>
</reference>
<sequence length="634" mass="70090">MTPSPATLMEPDTKTEVSALNRGSGPSSDSGHEAEVRRLIAQARSRIERPDDEIENPVSAGWGLLSVSAVLMWATFAPLDQGYLGWLALVPVLWLVQRPRWTKRTIAAAYVTSLVSQLASLQWMRLGDPTMYVAWVALAAYIACYLPIFLMLSRLAVHRWKVPLVVAAPVIWVALEFVKAHLFTGFAWYLMGHSQYRWLEMIQISDLGGAFLVSFVVVAGACSITMALARLWGTWLSRRKSAAQAAISIEWAMGKSAVVQILAASVLISATLGYGYLRRSQANFTPGPKMALIQGNYPASLVAKADDSAPMFVTHMRMTGMSVAHRPDVIVWPETMFRWPLIDVPADWTDEKLKSLRNGPPVAAWRDQTIRKTLAGEAQKAGAAMILGLESIVPGEEKILRHNSAAFVRPDLGVMGRYDKIHLVPFGEYLPLAQTIPALKFFLPPAMRNSFGLDDGKSAAVFEYGKWRMVPVICFEDTVPHLVRDIVGSVSEKEQGRQVDVLVNLSNDGWFHGSSELEQHLITAAFRAVETRTPLVRAVNTGISAFIDGDGAILEPEVYLDGDRLGRTSPRDPKTGAWLKQVNSAQIRTVPLDDRTSFYVQYGDWFTALCGLLVGILLTAEIASRCQTWRQRKA</sequence>
<gene>
    <name evidence="9 12" type="primary">lnt</name>
    <name evidence="12" type="ORF">Spb1_39580</name>
</gene>
<accession>A0A518GTV7</accession>
<dbReference type="EC" id="2.3.1.269" evidence="9"/>
<evidence type="ECO:0000256" key="7">
    <source>
        <dbReference type="ARBA" id="ARBA00023136"/>
    </source>
</evidence>
<evidence type="ECO:0000256" key="6">
    <source>
        <dbReference type="ARBA" id="ARBA00022989"/>
    </source>
</evidence>
<feature type="transmembrane region" description="Helical" evidence="9">
    <location>
        <begin position="132"/>
        <end position="152"/>
    </location>
</feature>
<keyword evidence="6 9" id="KW-1133">Transmembrane helix</keyword>
<feature type="transmembrane region" description="Helical" evidence="9">
    <location>
        <begin position="210"/>
        <end position="236"/>
    </location>
</feature>
<evidence type="ECO:0000313" key="13">
    <source>
        <dbReference type="Proteomes" id="UP000315349"/>
    </source>
</evidence>
<feature type="transmembrane region" description="Helical" evidence="9">
    <location>
        <begin position="605"/>
        <end position="623"/>
    </location>
</feature>
<evidence type="ECO:0000256" key="1">
    <source>
        <dbReference type="ARBA" id="ARBA00004651"/>
    </source>
</evidence>
<dbReference type="GO" id="GO:0005886">
    <property type="term" value="C:plasma membrane"/>
    <property type="evidence" value="ECO:0007669"/>
    <property type="project" value="UniProtKB-SubCell"/>
</dbReference>
<dbReference type="CDD" id="cd07571">
    <property type="entry name" value="ALP_N-acyl_transferase"/>
    <property type="match status" value="1"/>
</dbReference>
<dbReference type="RefSeq" id="WP_145303864.1">
    <property type="nucleotide sequence ID" value="NZ_CP036299.1"/>
</dbReference>
<evidence type="ECO:0000256" key="4">
    <source>
        <dbReference type="ARBA" id="ARBA00022679"/>
    </source>
</evidence>
<dbReference type="InterPro" id="IPR036526">
    <property type="entry name" value="C-N_Hydrolase_sf"/>
</dbReference>
<evidence type="ECO:0000256" key="5">
    <source>
        <dbReference type="ARBA" id="ARBA00022692"/>
    </source>
</evidence>
<feature type="transmembrane region" description="Helical" evidence="9">
    <location>
        <begin position="164"/>
        <end position="190"/>
    </location>
</feature>
<dbReference type="PROSITE" id="PS50263">
    <property type="entry name" value="CN_HYDROLASE"/>
    <property type="match status" value="1"/>
</dbReference>
<feature type="transmembrane region" description="Helical" evidence="9">
    <location>
        <begin position="70"/>
        <end position="95"/>
    </location>
</feature>
<evidence type="ECO:0000256" key="10">
    <source>
        <dbReference type="SAM" id="MobiDB-lite"/>
    </source>
</evidence>
<comment type="catalytic activity">
    <reaction evidence="9">
        <text>N-terminal S-1,2-diacyl-sn-glyceryl-L-cysteinyl-[lipoprotein] + a glycerophospholipid = N-acyl-S-1,2-diacyl-sn-glyceryl-L-cysteinyl-[lipoprotein] + a 2-acyl-sn-glycero-3-phospholipid + H(+)</text>
        <dbReference type="Rhea" id="RHEA:48228"/>
        <dbReference type="Rhea" id="RHEA-COMP:14681"/>
        <dbReference type="Rhea" id="RHEA-COMP:14684"/>
        <dbReference type="ChEBI" id="CHEBI:15378"/>
        <dbReference type="ChEBI" id="CHEBI:136912"/>
        <dbReference type="ChEBI" id="CHEBI:140656"/>
        <dbReference type="ChEBI" id="CHEBI:140657"/>
        <dbReference type="ChEBI" id="CHEBI:140660"/>
        <dbReference type="EC" id="2.3.1.269"/>
    </reaction>
</comment>
<keyword evidence="13" id="KW-1185">Reference proteome</keyword>
<dbReference type="NCBIfam" id="TIGR00546">
    <property type="entry name" value="lnt"/>
    <property type="match status" value="1"/>
</dbReference>
<evidence type="ECO:0000256" key="2">
    <source>
        <dbReference type="ARBA" id="ARBA00010065"/>
    </source>
</evidence>
<dbReference type="InterPro" id="IPR004563">
    <property type="entry name" value="Apolipo_AcylTrfase"/>
</dbReference>
<organism evidence="12 13">
    <name type="scientific">Planctopirus ephydatiae</name>
    <dbReference type="NCBI Taxonomy" id="2528019"/>
    <lineage>
        <taxon>Bacteria</taxon>
        <taxon>Pseudomonadati</taxon>
        <taxon>Planctomycetota</taxon>
        <taxon>Planctomycetia</taxon>
        <taxon>Planctomycetales</taxon>
        <taxon>Planctomycetaceae</taxon>
        <taxon>Planctopirus</taxon>
    </lineage>
</organism>